<feature type="domain" description="Cupin type-1" evidence="1">
    <location>
        <begin position="38"/>
        <end position="109"/>
    </location>
</feature>
<organism evidence="2 3">
    <name type="scientific">Niallia nealsonii</name>
    <dbReference type="NCBI Taxonomy" id="115979"/>
    <lineage>
        <taxon>Bacteria</taxon>
        <taxon>Bacillati</taxon>
        <taxon>Bacillota</taxon>
        <taxon>Bacilli</taxon>
        <taxon>Bacillales</taxon>
        <taxon>Bacillaceae</taxon>
        <taxon>Niallia</taxon>
    </lineage>
</organism>
<dbReference type="InterPro" id="IPR011051">
    <property type="entry name" value="RmlC_Cupin_sf"/>
</dbReference>
<dbReference type="PANTHER" id="PTHR36448:SF2">
    <property type="entry name" value="CUPIN TYPE-1 DOMAIN-CONTAINING PROTEIN"/>
    <property type="match status" value="1"/>
</dbReference>
<evidence type="ECO:0000313" key="2">
    <source>
        <dbReference type="EMBL" id="PKG21984.1"/>
    </source>
</evidence>
<dbReference type="InterPro" id="IPR047121">
    <property type="entry name" value="YjiB-like"/>
</dbReference>
<dbReference type="Gene3D" id="2.60.120.10">
    <property type="entry name" value="Jelly Rolls"/>
    <property type="match status" value="1"/>
</dbReference>
<accession>A0A2N0YXJ2</accession>
<dbReference type="InterPro" id="IPR014500">
    <property type="entry name" value="UCP019307_cupin"/>
</dbReference>
<sequence length="170" mass="19106">MTKSDVTIFYFEKNGYIPNNPTLPVLHYKKVFQNNEDKIETLITSNNWKNTWINGIYYFHHYHSNAHEVLGILKGSGLLLIGGESGTKVIVNSGDILVLPAGTGHKKLSASIDFQVIGAYPDGQEFNLKQNTKEDLEGAEEEIEKVAFPSKDPVYGEDGPLMKFWSKTNR</sequence>
<dbReference type="CDD" id="cd02219">
    <property type="entry name" value="cupin_YjlB-like"/>
    <property type="match status" value="1"/>
</dbReference>
<keyword evidence="3" id="KW-1185">Reference proteome</keyword>
<gene>
    <name evidence="2" type="ORF">CWS01_19625</name>
</gene>
<dbReference type="PIRSF" id="PIRSF019307">
    <property type="entry name" value="UCP019307"/>
    <property type="match status" value="1"/>
</dbReference>
<comment type="caution">
    <text evidence="2">The sequence shown here is derived from an EMBL/GenBank/DDBJ whole genome shotgun (WGS) entry which is preliminary data.</text>
</comment>
<dbReference type="InterPro" id="IPR014710">
    <property type="entry name" value="RmlC-like_jellyroll"/>
</dbReference>
<evidence type="ECO:0000313" key="3">
    <source>
        <dbReference type="Proteomes" id="UP000233375"/>
    </source>
</evidence>
<dbReference type="EMBL" id="PISE01000051">
    <property type="protein sequence ID" value="PKG21984.1"/>
    <property type="molecule type" value="Genomic_DNA"/>
</dbReference>
<dbReference type="OrthoDB" id="9791759at2"/>
<dbReference type="SUPFAM" id="SSF51182">
    <property type="entry name" value="RmlC-like cupins"/>
    <property type="match status" value="1"/>
</dbReference>
<reference evidence="2 3" key="1">
    <citation type="journal article" date="2003" name="Int. J. Syst. Evol. Microbiol.">
        <title>Bacillus nealsonii sp. nov., isolated from a spacecraft-assembly facility, whose spores are gamma-radiation resistant.</title>
        <authorList>
            <person name="Venkateswaran K."/>
            <person name="Kempf M."/>
            <person name="Chen F."/>
            <person name="Satomi M."/>
            <person name="Nicholson W."/>
            <person name="Kern R."/>
        </authorList>
    </citation>
    <scope>NUCLEOTIDE SEQUENCE [LARGE SCALE GENOMIC DNA]</scope>
    <source>
        <strain evidence="2 3">FO-92</strain>
    </source>
</reference>
<dbReference type="Proteomes" id="UP000233375">
    <property type="component" value="Unassembled WGS sequence"/>
</dbReference>
<dbReference type="Pfam" id="PF00190">
    <property type="entry name" value="Cupin_1"/>
    <property type="match status" value="1"/>
</dbReference>
<dbReference type="AlphaFoldDB" id="A0A2N0YXJ2"/>
<proteinExistence type="predicted"/>
<evidence type="ECO:0000259" key="1">
    <source>
        <dbReference type="Pfam" id="PF00190"/>
    </source>
</evidence>
<dbReference type="InterPro" id="IPR006045">
    <property type="entry name" value="Cupin_1"/>
</dbReference>
<dbReference type="PANTHER" id="PTHR36448">
    <property type="entry name" value="BLR7373 PROTEIN"/>
    <property type="match status" value="1"/>
</dbReference>
<name>A0A2N0YXJ2_9BACI</name>
<protein>
    <recommendedName>
        <fullName evidence="1">Cupin type-1 domain-containing protein</fullName>
    </recommendedName>
</protein>